<accession>A0ABU7BXW1</accession>
<gene>
    <name evidence="2" type="ORF">ATANTOWER_020270</name>
</gene>
<feature type="region of interest" description="Disordered" evidence="1">
    <location>
        <begin position="92"/>
        <end position="111"/>
    </location>
</feature>
<feature type="compositionally biased region" description="Acidic residues" evidence="1">
    <location>
        <begin position="94"/>
        <end position="109"/>
    </location>
</feature>
<evidence type="ECO:0000256" key="1">
    <source>
        <dbReference type="SAM" id="MobiDB-lite"/>
    </source>
</evidence>
<feature type="compositionally biased region" description="Polar residues" evidence="1">
    <location>
        <begin position="1"/>
        <end position="10"/>
    </location>
</feature>
<proteinExistence type="predicted"/>
<feature type="non-terminal residue" evidence="2">
    <location>
        <position position="1"/>
    </location>
</feature>
<protein>
    <submittedName>
        <fullName evidence="2">Uncharacterized protein</fullName>
    </submittedName>
</protein>
<organism evidence="2 3">
    <name type="scientific">Ataeniobius toweri</name>
    <dbReference type="NCBI Taxonomy" id="208326"/>
    <lineage>
        <taxon>Eukaryota</taxon>
        <taxon>Metazoa</taxon>
        <taxon>Chordata</taxon>
        <taxon>Craniata</taxon>
        <taxon>Vertebrata</taxon>
        <taxon>Euteleostomi</taxon>
        <taxon>Actinopterygii</taxon>
        <taxon>Neopterygii</taxon>
        <taxon>Teleostei</taxon>
        <taxon>Neoteleostei</taxon>
        <taxon>Acanthomorphata</taxon>
        <taxon>Ovalentaria</taxon>
        <taxon>Atherinomorphae</taxon>
        <taxon>Cyprinodontiformes</taxon>
        <taxon>Goodeidae</taxon>
        <taxon>Ataeniobius</taxon>
    </lineage>
</organism>
<keyword evidence="3" id="KW-1185">Reference proteome</keyword>
<evidence type="ECO:0000313" key="2">
    <source>
        <dbReference type="EMBL" id="MED6254229.1"/>
    </source>
</evidence>
<comment type="caution">
    <text evidence="2">The sequence shown here is derived from an EMBL/GenBank/DDBJ whole genome shotgun (WGS) entry which is preliminary data.</text>
</comment>
<evidence type="ECO:0000313" key="3">
    <source>
        <dbReference type="Proteomes" id="UP001345963"/>
    </source>
</evidence>
<dbReference type="Proteomes" id="UP001345963">
    <property type="component" value="Unassembled WGS sequence"/>
</dbReference>
<name>A0ABU7BXW1_9TELE</name>
<feature type="region of interest" description="Disordered" evidence="1">
    <location>
        <begin position="1"/>
        <end position="20"/>
    </location>
</feature>
<reference evidence="2 3" key="1">
    <citation type="submission" date="2021-07" db="EMBL/GenBank/DDBJ databases">
        <authorList>
            <person name="Palmer J.M."/>
        </authorList>
    </citation>
    <scope>NUCLEOTIDE SEQUENCE [LARGE SCALE GENOMIC DNA]</scope>
    <source>
        <strain evidence="2 3">AT_MEX2019</strain>
        <tissue evidence="2">Muscle</tissue>
    </source>
</reference>
<dbReference type="EMBL" id="JAHUTI010069271">
    <property type="protein sequence ID" value="MED6254229.1"/>
    <property type="molecule type" value="Genomic_DNA"/>
</dbReference>
<sequence>TNFNNGLEASSDSDDEDKLHIVEDDSLLEPDATEADGAAALESHNAAIAVLPHNGSWNGVKEECVSEEEEEEVKDALVEKILQQGDTAIIYPEAPEEEQSPAETGDADENGNKALLCLTALKS</sequence>